<proteinExistence type="predicted"/>
<reference evidence="1 2" key="1">
    <citation type="submission" date="2012-07" db="EMBL/GenBank/DDBJ databases">
        <title>The Genome Sequence of Fusobacterium ulcerans 12_1B.</title>
        <authorList>
            <consortium name="The Broad Institute Genome Sequencing Platform"/>
            <person name="Earl A."/>
            <person name="Ward D."/>
            <person name="Feldgarden M."/>
            <person name="Gevers D."/>
            <person name="Strauss J."/>
            <person name="Ambrose C.E."/>
            <person name="Allen-Vercoe E."/>
            <person name="Walker B."/>
            <person name="Young S.K."/>
            <person name="Zeng Q."/>
            <person name="Gargeya S."/>
            <person name="Fitzgerald M."/>
            <person name="Haas B."/>
            <person name="Abouelleil A."/>
            <person name="Alvarado L."/>
            <person name="Arachchi H.M."/>
            <person name="Berlin A.M."/>
            <person name="Chapman S.B."/>
            <person name="Goldberg J."/>
            <person name="Griggs A."/>
            <person name="Gujja S."/>
            <person name="Hansen M."/>
            <person name="Howarth C."/>
            <person name="Imamovic A."/>
            <person name="Larimer J."/>
            <person name="McCowen C."/>
            <person name="Montmayeur A."/>
            <person name="Murphy C."/>
            <person name="Neiman D."/>
            <person name="Pearson M."/>
            <person name="Priest M."/>
            <person name="Roberts A."/>
            <person name="Saif S."/>
            <person name="Shea T."/>
            <person name="Sisk P."/>
            <person name="Sykes S."/>
            <person name="Wortman J."/>
            <person name="Nusbaum C."/>
            <person name="Birren B."/>
        </authorList>
    </citation>
    <scope>NUCLEOTIDE SEQUENCE [LARGE SCALE GENOMIC DNA]</scope>
    <source>
        <strain evidence="1 2">12_1B</strain>
    </source>
</reference>
<evidence type="ECO:0000313" key="1">
    <source>
        <dbReference type="EMBL" id="EHO82048.1"/>
    </source>
</evidence>
<dbReference type="AlphaFoldDB" id="H1PS99"/>
<sequence>MADWITKNKIKKTQITSARGSQSINVQNLFEGAGVEKAQIFTLNDGIILGSTACDYSTSWSYGEKTVTIDSIAKTWNVTPTLFFADIENKREHPLYVDGKFTPITIPSGYSLYTIEVVGKGIFTVYENEEPVTFEVDGIGKVYRICYKQKAESVNIRVSGVNISRAYMSSCYYFIKKTQNVKNTVVVTESVYGNFDTDKGITFPATPGEPPSPQMPAIGLLGYNNCIMDFYSMKKVGTDENVTSLSEFSFSDSSSLSKTTHVSFPHVISLSEEINIENSRYLNYLQLGTLNNPVVWENPQLKLYIWYNTTLNLTIFTEGAVPFEIEIIPESVASKIEINFKDSEVV</sequence>
<name>H1PS99_9FUSO</name>
<dbReference type="HOGENOM" id="CLU_801132_0_0_0"/>
<gene>
    <name evidence="1" type="ORF">HMPREF0402_01292</name>
</gene>
<keyword evidence="2" id="KW-1185">Reference proteome</keyword>
<dbReference type="PATRIC" id="fig|457404.5.peg.1275"/>
<comment type="caution">
    <text evidence="1">The sequence shown here is derived from an EMBL/GenBank/DDBJ whole genome shotgun (WGS) entry which is preliminary data.</text>
</comment>
<organism evidence="1 2">
    <name type="scientific">Fusobacterium ulcerans 12-1B</name>
    <dbReference type="NCBI Taxonomy" id="457404"/>
    <lineage>
        <taxon>Bacteria</taxon>
        <taxon>Fusobacteriati</taxon>
        <taxon>Fusobacteriota</taxon>
        <taxon>Fusobacteriia</taxon>
        <taxon>Fusobacteriales</taxon>
        <taxon>Fusobacteriaceae</taxon>
        <taxon>Fusobacterium</taxon>
    </lineage>
</organism>
<dbReference type="RefSeq" id="WP_008696796.1">
    <property type="nucleotide sequence ID" value="NZ_KE161007.1"/>
</dbReference>
<accession>H1PS99</accession>
<evidence type="ECO:0000313" key="2">
    <source>
        <dbReference type="Proteomes" id="UP000003233"/>
    </source>
</evidence>
<dbReference type="EMBL" id="AGWJ02000009">
    <property type="protein sequence ID" value="EHO82048.1"/>
    <property type="molecule type" value="Genomic_DNA"/>
</dbReference>
<dbReference type="BioCyc" id="FSP457404-HMP:GTSQ-1296-MONOMER"/>
<dbReference type="Proteomes" id="UP000003233">
    <property type="component" value="Unassembled WGS sequence"/>
</dbReference>
<protein>
    <submittedName>
        <fullName evidence="1">Uncharacterized protein</fullName>
    </submittedName>
</protein>